<dbReference type="InterPro" id="IPR016215">
    <property type="entry name" value="NTA_MOA"/>
</dbReference>
<evidence type="ECO:0000256" key="6">
    <source>
        <dbReference type="PIRSR" id="PIRSR000337-1"/>
    </source>
</evidence>
<sequence length="476" mass="52327">MGTFDSRPRLALSAFLMNTSSHILGGLWRHPQAQQHRFYDPQIWVDLAIKLEAAKFDSLFFADVVGLYGDHEGGWASHVRKGLQIPTHDPLILLAAIATHTENIGIAATSSVIQAHPFQFARQMSTLDHISNGRVGWNIVTSVLANAHRNFGASTLPAHDDRYGWAEEYVAAAYKLWEGSWDDDALLADKEKGIYADPSKVHKINHRGDYYSIDGPHLALPSTQRTPFLFQAGSSPRGVQFAATHAEATFLFAPHPEYVRKKNAQIVEQLNKAGRERQDIKVFAGLSFVVGSTEAEAKQLEAEYDEFLDLHAIIAHIGGGLGVDFGGLDLDTPIGEVQTEGAQGVLEAVLASTPGRNPTLRDLAYYRAKQQQIVGTPEQIADALIEWQDAGIDGLNVMNHILPGSYDNFIEGLLPELQNRGIAQREYAPGSLRNKIFNRGDKLPDSHPAAQYRGIFDDLSAEATVVEKSVFSSQES</sequence>
<feature type="domain" description="Luciferase-like" evidence="7">
    <location>
        <begin position="35"/>
        <end position="393"/>
    </location>
</feature>
<dbReference type="Gene3D" id="3.20.20.30">
    <property type="entry name" value="Luciferase-like domain"/>
    <property type="match status" value="1"/>
</dbReference>
<feature type="binding site" evidence="6">
    <location>
        <position position="234"/>
    </location>
    <ligand>
        <name>FMN</name>
        <dbReference type="ChEBI" id="CHEBI:58210"/>
    </ligand>
</feature>
<feature type="binding site" evidence="6">
    <location>
        <position position="163"/>
    </location>
    <ligand>
        <name>FMN</name>
        <dbReference type="ChEBI" id="CHEBI:58210"/>
    </ligand>
</feature>
<dbReference type="Proteomes" id="UP000580797">
    <property type="component" value="Unassembled WGS sequence"/>
</dbReference>
<dbReference type="PANTHER" id="PTHR30011">
    <property type="entry name" value="ALKANESULFONATE MONOOXYGENASE-RELATED"/>
    <property type="match status" value="1"/>
</dbReference>
<name>A0A7W8TTC3_9MICC</name>
<proteinExistence type="inferred from homology"/>
<comment type="similarity">
    <text evidence="5">Belongs to the NtaA/SnaA/DszA monooxygenase family.</text>
</comment>
<evidence type="ECO:0000256" key="1">
    <source>
        <dbReference type="ARBA" id="ARBA00022630"/>
    </source>
</evidence>
<dbReference type="PIRSF" id="PIRSF000337">
    <property type="entry name" value="NTA_MOA"/>
    <property type="match status" value="1"/>
</dbReference>
<feature type="binding site" evidence="6">
    <location>
        <position position="159"/>
    </location>
    <ligand>
        <name>FMN</name>
        <dbReference type="ChEBI" id="CHEBI:58210"/>
    </ligand>
</feature>
<reference evidence="8 9" key="1">
    <citation type="submission" date="2020-08" db="EMBL/GenBank/DDBJ databases">
        <title>Sequencing the genomes of 1000 actinobacteria strains.</title>
        <authorList>
            <person name="Klenk H.-P."/>
        </authorList>
    </citation>
    <scope>NUCLEOTIDE SEQUENCE [LARGE SCALE GENOMIC DNA]</scope>
    <source>
        <strain evidence="8 9">DSM 105783</strain>
    </source>
</reference>
<feature type="binding site" evidence="6">
    <location>
        <position position="235"/>
    </location>
    <ligand>
        <name>FMN</name>
        <dbReference type="ChEBI" id="CHEBI:58210"/>
    </ligand>
</feature>
<evidence type="ECO:0000256" key="4">
    <source>
        <dbReference type="ARBA" id="ARBA00023033"/>
    </source>
</evidence>
<dbReference type="GO" id="GO:0016705">
    <property type="term" value="F:oxidoreductase activity, acting on paired donors, with incorporation or reduction of molecular oxygen"/>
    <property type="evidence" value="ECO:0007669"/>
    <property type="project" value="InterPro"/>
</dbReference>
<organism evidence="8 9">
    <name type="scientific">Neomicrococcus aestuarii</name>
    <dbReference type="NCBI Taxonomy" id="556325"/>
    <lineage>
        <taxon>Bacteria</taxon>
        <taxon>Bacillati</taxon>
        <taxon>Actinomycetota</taxon>
        <taxon>Actinomycetes</taxon>
        <taxon>Micrococcales</taxon>
        <taxon>Micrococcaceae</taxon>
        <taxon>Neomicrococcus</taxon>
    </lineage>
</organism>
<dbReference type="InterPro" id="IPR036661">
    <property type="entry name" value="Luciferase-like_sf"/>
</dbReference>
<evidence type="ECO:0000256" key="2">
    <source>
        <dbReference type="ARBA" id="ARBA00022643"/>
    </source>
</evidence>
<accession>A0A7W8TTC3</accession>
<dbReference type="InterPro" id="IPR011251">
    <property type="entry name" value="Luciferase-like_dom"/>
</dbReference>
<feature type="binding site" evidence="6">
    <location>
        <position position="109"/>
    </location>
    <ligand>
        <name>FMN</name>
        <dbReference type="ChEBI" id="CHEBI:58210"/>
    </ligand>
</feature>
<dbReference type="AlphaFoldDB" id="A0A7W8TTC3"/>
<keyword evidence="2 6" id="KW-0288">FMN</keyword>
<keyword evidence="3" id="KW-0560">Oxidoreductase</keyword>
<dbReference type="Pfam" id="PF00296">
    <property type="entry name" value="Bac_luciferase"/>
    <property type="match status" value="1"/>
</dbReference>
<dbReference type="EMBL" id="JACHDR010000001">
    <property type="protein sequence ID" value="MBB5512544.1"/>
    <property type="molecule type" value="Genomic_DNA"/>
</dbReference>
<evidence type="ECO:0000259" key="7">
    <source>
        <dbReference type="Pfam" id="PF00296"/>
    </source>
</evidence>
<dbReference type="PANTHER" id="PTHR30011:SF16">
    <property type="entry name" value="C2H2 FINGER DOMAIN TRANSCRIPTION FACTOR (EUROFUNG)-RELATED"/>
    <property type="match status" value="1"/>
</dbReference>
<evidence type="ECO:0000256" key="3">
    <source>
        <dbReference type="ARBA" id="ARBA00023002"/>
    </source>
</evidence>
<dbReference type="InterPro" id="IPR051260">
    <property type="entry name" value="Diverse_substr_monoxygenases"/>
</dbReference>
<gene>
    <name evidence="8" type="ORF">HD598_001231</name>
</gene>
<dbReference type="NCBIfam" id="TIGR03860">
    <property type="entry name" value="FMN_nitrolo"/>
    <property type="match status" value="1"/>
</dbReference>
<protein>
    <submittedName>
        <fullName evidence="8">FMN-dependent oxidoreductase (Nitrilotriacetate monooxygenase family)</fullName>
    </submittedName>
</protein>
<keyword evidence="4 8" id="KW-0503">Monooxygenase</keyword>
<evidence type="ECO:0000256" key="5">
    <source>
        <dbReference type="ARBA" id="ARBA00033748"/>
    </source>
</evidence>
<evidence type="ECO:0000313" key="9">
    <source>
        <dbReference type="Proteomes" id="UP000580797"/>
    </source>
</evidence>
<dbReference type="GO" id="GO:0004497">
    <property type="term" value="F:monooxygenase activity"/>
    <property type="evidence" value="ECO:0007669"/>
    <property type="project" value="UniProtKB-KW"/>
</dbReference>
<dbReference type="RefSeq" id="WP_183664544.1">
    <property type="nucleotide sequence ID" value="NZ_BAAARH010000001.1"/>
</dbReference>
<keyword evidence="1 6" id="KW-0285">Flavoprotein</keyword>
<evidence type="ECO:0000313" key="8">
    <source>
        <dbReference type="EMBL" id="MBB5512544.1"/>
    </source>
</evidence>
<dbReference type="SUPFAM" id="SSF51679">
    <property type="entry name" value="Bacterial luciferase-like"/>
    <property type="match status" value="1"/>
</dbReference>
<comment type="caution">
    <text evidence="8">The sequence shown here is derived from an EMBL/GenBank/DDBJ whole genome shotgun (WGS) entry which is preliminary data.</text>
</comment>
<feature type="binding site" evidence="6">
    <location>
        <position position="63"/>
    </location>
    <ligand>
        <name>FMN</name>
        <dbReference type="ChEBI" id="CHEBI:58210"/>
    </ligand>
</feature>